<feature type="compositionally biased region" description="Polar residues" evidence="1">
    <location>
        <begin position="47"/>
        <end position="62"/>
    </location>
</feature>
<protein>
    <submittedName>
        <fullName evidence="2">Uncharacterized protein</fullName>
    </submittedName>
</protein>
<gene>
    <name evidence="2" type="ORF">B5V51_4349</name>
</gene>
<name>A0A2A4JCR2_HELVI</name>
<feature type="region of interest" description="Disordered" evidence="1">
    <location>
        <begin position="47"/>
        <end position="84"/>
    </location>
</feature>
<reference evidence="2" key="1">
    <citation type="submission" date="2017-09" db="EMBL/GenBank/DDBJ databases">
        <title>Contemporary evolution of a Lepidopteran species, Heliothis virescens, in response to modern agricultural practices.</title>
        <authorList>
            <person name="Fritz M.L."/>
            <person name="Deyonke A.M."/>
            <person name="Papanicolaou A."/>
            <person name="Micinski S."/>
            <person name="Westbrook J."/>
            <person name="Gould F."/>
        </authorList>
    </citation>
    <scope>NUCLEOTIDE SEQUENCE [LARGE SCALE GENOMIC DNA]</scope>
    <source>
        <strain evidence="2">HvINT-</strain>
        <tissue evidence="2">Whole body</tissue>
    </source>
</reference>
<sequence length="100" mass="10708">MNPCSAKTVPAAAKACATCQRRALPEVPTTPHTTLAYGQLPKLNASSSNSELVMQQKSSGARGSQLRPCLDTTRPNTTISLREQPPVIQEEIETLCLTSN</sequence>
<accession>A0A2A4JCR2</accession>
<evidence type="ECO:0000256" key="1">
    <source>
        <dbReference type="SAM" id="MobiDB-lite"/>
    </source>
</evidence>
<dbReference type="EMBL" id="NWSH01002087">
    <property type="protein sequence ID" value="PCG69230.1"/>
    <property type="molecule type" value="Genomic_DNA"/>
</dbReference>
<proteinExistence type="predicted"/>
<comment type="caution">
    <text evidence="2">The sequence shown here is derived from an EMBL/GenBank/DDBJ whole genome shotgun (WGS) entry which is preliminary data.</text>
</comment>
<organism evidence="2">
    <name type="scientific">Heliothis virescens</name>
    <name type="common">Tobacco budworm moth</name>
    <dbReference type="NCBI Taxonomy" id="7102"/>
    <lineage>
        <taxon>Eukaryota</taxon>
        <taxon>Metazoa</taxon>
        <taxon>Ecdysozoa</taxon>
        <taxon>Arthropoda</taxon>
        <taxon>Hexapoda</taxon>
        <taxon>Insecta</taxon>
        <taxon>Pterygota</taxon>
        <taxon>Neoptera</taxon>
        <taxon>Endopterygota</taxon>
        <taxon>Lepidoptera</taxon>
        <taxon>Glossata</taxon>
        <taxon>Ditrysia</taxon>
        <taxon>Noctuoidea</taxon>
        <taxon>Noctuidae</taxon>
        <taxon>Heliothinae</taxon>
        <taxon>Heliothis</taxon>
    </lineage>
</organism>
<dbReference type="AlphaFoldDB" id="A0A2A4JCR2"/>
<evidence type="ECO:0000313" key="2">
    <source>
        <dbReference type="EMBL" id="PCG69230.1"/>
    </source>
</evidence>